<gene>
    <name evidence="3" type="ORF">A2W59_02155</name>
</gene>
<evidence type="ECO:0000259" key="2">
    <source>
        <dbReference type="SMART" id="SM00382"/>
    </source>
</evidence>
<dbReference type="PANTHER" id="PTHR43566">
    <property type="entry name" value="CONSERVED PROTEIN"/>
    <property type="match status" value="1"/>
</dbReference>
<dbReference type="SUPFAM" id="SSF52540">
    <property type="entry name" value="P-loop containing nucleoside triphosphate hydrolases"/>
    <property type="match status" value="1"/>
</dbReference>
<dbReference type="InterPro" id="IPR027417">
    <property type="entry name" value="P-loop_NTPase"/>
</dbReference>
<dbReference type="Proteomes" id="UP000178646">
    <property type="component" value="Unassembled WGS sequence"/>
</dbReference>
<dbReference type="InterPro" id="IPR025420">
    <property type="entry name" value="DUF4143"/>
</dbReference>
<keyword evidence="1" id="KW-0238">DNA-binding</keyword>
<dbReference type="Pfam" id="PF13173">
    <property type="entry name" value="AAA_14"/>
    <property type="match status" value="1"/>
</dbReference>
<accession>A0A1G2PN80</accession>
<dbReference type="Pfam" id="PF13635">
    <property type="entry name" value="DUF4143"/>
    <property type="match status" value="1"/>
</dbReference>
<evidence type="ECO:0000256" key="1">
    <source>
        <dbReference type="ARBA" id="ARBA00023125"/>
    </source>
</evidence>
<comment type="caution">
    <text evidence="3">The sequence shown here is derived from an EMBL/GenBank/DDBJ whole genome shotgun (WGS) entry which is preliminary data.</text>
</comment>
<proteinExistence type="predicted"/>
<dbReference type="GO" id="GO:0003677">
    <property type="term" value="F:DNA binding"/>
    <property type="evidence" value="ECO:0007669"/>
    <property type="project" value="UniProtKB-KW"/>
</dbReference>
<reference evidence="3 4" key="1">
    <citation type="journal article" date="2016" name="Nat. Commun.">
        <title>Thousands of microbial genomes shed light on interconnected biogeochemical processes in an aquifer system.</title>
        <authorList>
            <person name="Anantharaman K."/>
            <person name="Brown C.T."/>
            <person name="Hug L.A."/>
            <person name="Sharon I."/>
            <person name="Castelle C.J."/>
            <person name="Probst A.J."/>
            <person name="Thomas B.C."/>
            <person name="Singh A."/>
            <person name="Wilkins M.J."/>
            <person name="Karaoz U."/>
            <person name="Brodie E.L."/>
            <person name="Williams K.H."/>
            <person name="Hubbard S.S."/>
            <person name="Banfield J.F."/>
        </authorList>
    </citation>
    <scope>NUCLEOTIDE SEQUENCE [LARGE SCALE GENOMIC DNA]</scope>
</reference>
<name>A0A1G2PN80_9BACT</name>
<dbReference type="SMART" id="SM00382">
    <property type="entry name" value="AAA"/>
    <property type="match status" value="1"/>
</dbReference>
<dbReference type="AlphaFoldDB" id="A0A1G2PN80"/>
<evidence type="ECO:0000313" key="4">
    <source>
        <dbReference type="Proteomes" id="UP000178646"/>
    </source>
</evidence>
<dbReference type="PANTHER" id="PTHR43566:SF1">
    <property type="entry name" value="AAA+ ATPASE DOMAIN-CONTAINING PROTEIN"/>
    <property type="match status" value="1"/>
</dbReference>
<protein>
    <recommendedName>
        <fullName evidence="2">AAA+ ATPase domain-containing protein</fullName>
    </recommendedName>
</protein>
<dbReference type="InterPro" id="IPR003593">
    <property type="entry name" value="AAA+_ATPase"/>
</dbReference>
<dbReference type="SUPFAM" id="SSF46785">
    <property type="entry name" value="Winged helix' DNA-binding domain"/>
    <property type="match status" value="1"/>
</dbReference>
<dbReference type="EMBL" id="MHSU01000028">
    <property type="protein sequence ID" value="OHA49713.1"/>
    <property type="molecule type" value="Genomic_DNA"/>
</dbReference>
<dbReference type="InterPro" id="IPR041682">
    <property type="entry name" value="AAA_14"/>
</dbReference>
<feature type="domain" description="AAA+ ATPase" evidence="2">
    <location>
        <begin position="23"/>
        <end position="129"/>
    </location>
</feature>
<dbReference type="InterPro" id="IPR036390">
    <property type="entry name" value="WH_DNA-bd_sf"/>
</dbReference>
<evidence type="ECO:0000313" key="3">
    <source>
        <dbReference type="EMBL" id="OHA49713.1"/>
    </source>
</evidence>
<sequence>MVKISDKFIKRAIMSQIKNRLKPGRVAVIYGPRRVGKTTLLHNFLEEYDGKYKLYNGEDLETQKIFTAQSAAKYQSLLRGLDLLVIDEAQKIENIGLNLKLIVDTVEGLNIIASGSSSFDLAKHVGEPLTGRKWNYTLFPLSQLELSEFEDIVETHSLLEERLIYGGYPEVIISGDYDEKKNILKEIVNSYLFKDILELEGLRYKKKIPDLLTLLAFQVGQEVSLNELANNLNISKATVQHYLYLLEEVFVIYNLRGFSRNLRKEVTKTSKYYFYDNGIRNAIVGQFNQLDKRNDVGQLWENYIIAERIKKQKYKEIFCNNYFWRTYEQKEIDWIEEREGKLFAYEIKWKNSVKEPPKDFTKAYQNSEFHAINRDNYLDFIA</sequence>
<dbReference type="Gene3D" id="3.40.50.300">
    <property type="entry name" value="P-loop containing nucleotide triphosphate hydrolases"/>
    <property type="match status" value="1"/>
</dbReference>
<organism evidence="3 4">
    <name type="scientific">Candidatus Terrybacteria bacterium RIFCSPHIGHO2_02_41_19</name>
    <dbReference type="NCBI Taxonomy" id="1802364"/>
    <lineage>
        <taxon>Bacteria</taxon>
        <taxon>Candidatus Terryibacteriota</taxon>
    </lineage>
</organism>